<dbReference type="GO" id="GO:0044732">
    <property type="term" value="C:mitotic spindle pole body"/>
    <property type="evidence" value="ECO:0007669"/>
    <property type="project" value="TreeGrafter"/>
</dbReference>
<dbReference type="Proteomes" id="UP000242180">
    <property type="component" value="Unassembled WGS sequence"/>
</dbReference>
<name>A0A1X2HSQ6_SYNRA</name>
<keyword evidence="2" id="KW-1185">Reference proteome</keyword>
<evidence type="ECO:0000313" key="1">
    <source>
        <dbReference type="EMBL" id="ORZ02600.1"/>
    </source>
</evidence>
<dbReference type="GO" id="GO:0072686">
    <property type="term" value="C:mitotic spindle"/>
    <property type="evidence" value="ECO:0007669"/>
    <property type="project" value="TreeGrafter"/>
</dbReference>
<organism evidence="1 2">
    <name type="scientific">Syncephalastrum racemosum</name>
    <name type="common">Filamentous fungus</name>
    <dbReference type="NCBI Taxonomy" id="13706"/>
    <lineage>
        <taxon>Eukaryota</taxon>
        <taxon>Fungi</taxon>
        <taxon>Fungi incertae sedis</taxon>
        <taxon>Mucoromycota</taxon>
        <taxon>Mucoromycotina</taxon>
        <taxon>Mucoromycetes</taxon>
        <taxon>Mucorales</taxon>
        <taxon>Syncephalastraceae</taxon>
        <taxon>Syncephalastrum</taxon>
    </lineage>
</organism>
<gene>
    <name evidence="1" type="ORF">BCR43DRAFT_430470</name>
</gene>
<dbReference type="EMBL" id="MCGN01000001">
    <property type="protein sequence ID" value="ORZ02600.1"/>
    <property type="molecule type" value="Genomic_DNA"/>
</dbReference>
<dbReference type="GO" id="GO:0006508">
    <property type="term" value="P:proteolysis"/>
    <property type="evidence" value="ECO:0007669"/>
    <property type="project" value="InterPro"/>
</dbReference>
<protein>
    <submittedName>
        <fullName evidence="1">Peptidase family C50-domain-containing protein</fullName>
    </submittedName>
</protein>
<dbReference type="AlphaFoldDB" id="A0A1X2HSQ6"/>
<accession>A0A1X2HSQ6</accession>
<dbReference type="InParanoid" id="A0A1X2HSQ6"/>
<dbReference type="STRING" id="13706.A0A1X2HSQ6"/>
<dbReference type="GO" id="GO:0051307">
    <property type="term" value="P:meiotic chromosome separation"/>
    <property type="evidence" value="ECO:0007669"/>
    <property type="project" value="TreeGrafter"/>
</dbReference>
<dbReference type="Pfam" id="PF03568">
    <property type="entry name" value="Separin_C"/>
    <property type="match status" value="1"/>
</dbReference>
<sequence>MRACLASKLNPLSLKSIDEHQWPPPNASKADAMDIDAKPLHLLSRTRAWLEPFWKTLHDLYSTESQLTETEFQSKYIDIIPENWTVCSIAMDTRNGHLYVNRMRAGEAPLILKLPLHRTRNQKMGKQIQSYSDALAEFQDIIRSSDETIQQGEQYSRANDVKGWWEKRHRLDQRLRALLYRIQDDWFGGWKAILCGRSYEHAFELRQFQQDVRALLQKTLGSSSTDEDAGTISLTLCRVILQLGYHHNEDDIEDVIWLLSTNYPDCDLAAGSNAMVEVSFSKLSVAIKRYHEASKKAGVQTMDRLPGDHVIFIPDKHMQVFPLESMKILRSQAVSRLPSLSLLRDRILYSQASHGAEHYDIQKWRDISIDRKSTYYVLNPGGDLSATQAKFEASFKR</sequence>
<reference evidence="1 2" key="1">
    <citation type="submission" date="2016-07" db="EMBL/GenBank/DDBJ databases">
        <title>Pervasive Adenine N6-methylation of Active Genes in Fungi.</title>
        <authorList>
            <consortium name="DOE Joint Genome Institute"/>
            <person name="Mondo S.J."/>
            <person name="Dannebaum R.O."/>
            <person name="Kuo R.C."/>
            <person name="Labutti K."/>
            <person name="Haridas S."/>
            <person name="Kuo A."/>
            <person name="Salamov A."/>
            <person name="Ahrendt S.R."/>
            <person name="Lipzen A."/>
            <person name="Sullivan W."/>
            <person name="Andreopoulos W.B."/>
            <person name="Clum A."/>
            <person name="Lindquist E."/>
            <person name="Daum C."/>
            <person name="Ramamoorthy G.K."/>
            <person name="Gryganskyi A."/>
            <person name="Culley D."/>
            <person name="Magnuson J.K."/>
            <person name="James T.Y."/>
            <person name="O'Malley M.A."/>
            <person name="Stajich J.E."/>
            <person name="Spatafora J.W."/>
            <person name="Visel A."/>
            <person name="Grigoriev I.V."/>
        </authorList>
    </citation>
    <scope>NUCLEOTIDE SEQUENCE [LARGE SCALE GENOMIC DNA]</scope>
    <source>
        <strain evidence="1 2">NRRL 2496</strain>
    </source>
</reference>
<comment type="caution">
    <text evidence="1">The sequence shown here is derived from an EMBL/GenBank/DDBJ whole genome shotgun (WGS) entry which is preliminary data.</text>
</comment>
<dbReference type="InterPro" id="IPR005314">
    <property type="entry name" value="Peptidase_C50"/>
</dbReference>
<dbReference type="GO" id="GO:0005737">
    <property type="term" value="C:cytoplasm"/>
    <property type="evidence" value="ECO:0007669"/>
    <property type="project" value="TreeGrafter"/>
</dbReference>
<evidence type="ECO:0000313" key="2">
    <source>
        <dbReference type="Proteomes" id="UP000242180"/>
    </source>
</evidence>
<proteinExistence type="predicted"/>
<dbReference type="PANTHER" id="PTHR12792:SF0">
    <property type="entry name" value="SEPARIN"/>
    <property type="match status" value="1"/>
</dbReference>
<dbReference type="PANTHER" id="PTHR12792">
    <property type="entry name" value="EXTRA SPINDLE POLES 1-RELATED"/>
    <property type="match status" value="1"/>
</dbReference>
<dbReference type="GO" id="GO:0004197">
    <property type="term" value="F:cysteine-type endopeptidase activity"/>
    <property type="evidence" value="ECO:0007669"/>
    <property type="project" value="InterPro"/>
</dbReference>
<dbReference type="OrthoDB" id="10255632at2759"/>
<dbReference type="GO" id="GO:0005634">
    <property type="term" value="C:nucleus"/>
    <property type="evidence" value="ECO:0007669"/>
    <property type="project" value="InterPro"/>
</dbReference>